<keyword evidence="6" id="KW-1185">Reference proteome</keyword>
<dbReference type="Proteomes" id="UP001201812">
    <property type="component" value="Unassembled WGS sequence"/>
</dbReference>
<feature type="region of interest" description="Disordered" evidence="3">
    <location>
        <begin position="117"/>
        <end position="146"/>
    </location>
</feature>
<evidence type="ECO:0000256" key="3">
    <source>
        <dbReference type="SAM" id="MobiDB-lite"/>
    </source>
</evidence>
<dbReference type="InterPro" id="IPR011992">
    <property type="entry name" value="EF-hand-dom_pair"/>
</dbReference>
<dbReference type="GO" id="GO:0016460">
    <property type="term" value="C:myosin II complex"/>
    <property type="evidence" value="ECO:0007669"/>
    <property type="project" value="TreeGrafter"/>
</dbReference>
<dbReference type="AlphaFoldDB" id="A0AAD4NL71"/>
<comment type="caution">
    <text evidence="5">The sequence shown here is derived from an EMBL/GenBank/DDBJ whole genome shotgun (WGS) entry which is preliminary data.</text>
</comment>
<proteinExistence type="predicted"/>
<feature type="domain" description="EF-hand" evidence="4">
    <location>
        <begin position="190"/>
        <end position="225"/>
    </location>
</feature>
<evidence type="ECO:0000313" key="5">
    <source>
        <dbReference type="EMBL" id="KAI1728574.1"/>
    </source>
</evidence>
<accession>A0AAD4NL71</accession>
<dbReference type="InterPro" id="IPR050230">
    <property type="entry name" value="CALM/Myosin/TropC-like"/>
</dbReference>
<protein>
    <submittedName>
        <fullName evidence="5">EF hand domain-containing protein</fullName>
    </submittedName>
</protein>
<dbReference type="PANTHER" id="PTHR23048:SF0">
    <property type="entry name" value="CALMODULIN LIKE 3"/>
    <property type="match status" value="1"/>
</dbReference>
<dbReference type="PANTHER" id="PTHR23048">
    <property type="entry name" value="MYOSIN LIGHT CHAIN 1, 3"/>
    <property type="match status" value="1"/>
</dbReference>
<dbReference type="InterPro" id="IPR002048">
    <property type="entry name" value="EF_hand_dom"/>
</dbReference>
<feature type="domain" description="EF-hand" evidence="4">
    <location>
        <begin position="154"/>
        <end position="189"/>
    </location>
</feature>
<evidence type="ECO:0000256" key="2">
    <source>
        <dbReference type="ARBA" id="ARBA00022837"/>
    </source>
</evidence>
<dbReference type="InterPro" id="IPR018247">
    <property type="entry name" value="EF_Hand_1_Ca_BS"/>
</dbReference>
<evidence type="ECO:0000313" key="6">
    <source>
        <dbReference type="Proteomes" id="UP001201812"/>
    </source>
</evidence>
<organism evidence="5 6">
    <name type="scientific">Ditylenchus destructor</name>
    <dbReference type="NCBI Taxonomy" id="166010"/>
    <lineage>
        <taxon>Eukaryota</taxon>
        <taxon>Metazoa</taxon>
        <taxon>Ecdysozoa</taxon>
        <taxon>Nematoda</taxon>
        <taxon>Chromadorea</taxon>
        <taxon>Rhabditida</taxon>
        <taxon>Tylenchina</taxon>
        <taxon>Tylenchomorpha</taxon>
        <taxon>Sphaerularioidea</taxon>
        <taxon>Anguinidae</taxon>
        <taxon>Anguininae</taxon>
        <taxon>Ditylenchus</taxon>
    </lineage>
</organism>
<feature type="domain" description="EF-hand" evidence="4">
    <location>
        <begin position="227"/>
        <end position="262"/>
    </location>
</feature>
<evidence type="ECO:0000256" key="1">
    <source>
        <dbReference type="ARBA" id="ARBA00022737"/>
    </source>
</evidence>
<keyword evidence="1" id="KW-0677">Repeat</keyword>
<dbReference type="Gene3D" id="1.10.238.10">
    <property type="entry name" value="EF-hand"/>
    <property type="match status" value="3"/>
</dbReference>
<dbReference type="Pfam" id="PF13499">
    <property type="entry name" value="EF-hand_7"/>
    <property type="match status" value="2"/>
</dbReference>
<dbReference type="PROSITE" id="PS50222">
    <property type="entry name" value="EF_HAND_2"/>
    <property type="match status" value="4"/>
</dbReference>
<feature type="domain" description="EF-hand" evidence="4">
    <location>
        <begin position="263"/>
        <end position="296"/>
    </location>
</feature>
<dbReference type="GO" id="GO:0005509">
    <property type="term" value="F:calcium ion binding"/>
    <property type="evidence" value="ECO:0007669"/>
    <property type="project" value="InterPro"/>
</dbReference>
<keyword evidence="2" id="KW-0106">Calcium</keyword>
<dbReference type="EMBL" id="JAKKPZ010000001">
    <property type="protein sequence ID" value="KAI1728574.1"/>
    <property type="molecule type" value="Genomic_DNA"/>
</dbReference>
<dbReference type="FunFam" id="1.10.238.10:FF:000178">
    <property type="entry name" value="Calmodulin-2 A"/>
    <property type="match status" value="1"/>
</dbReference>
<gene>
    <name evidence="5" type="ORF">DdX_00767</name>
</gene>
<sequence>MEMTSAKSPAFLDFKINKMAATTSSSSTYNAYQSAENQRRNATLMYSMSDASDYSKNQAIFTRKTAGGDTLGQIIPATYTSAIGIRAGACTAASIASSMFSAPNTDTKDAMVKTPFASQAGPSVPTENHADMNSLKQGSANNKPLPEIEGLSREQVGELKEAFELFDKDGDGKVTARELGIVMKSLGHKPTEEELIEMIKEIDEDGNGTIELEEFVKMMSRKVKESENESELREAFQVFDKDNDGFISATELRFVMLNLGEQLSEREITEMIREADLDGDGKVNFSEFVYMMREKA</sequence>
<dbReference type="CDD" id="cd00051">
    <property type="entry name" value="EFh"/>
    <property type="match status" value="2"/>
</dbReference>
<name>A0AAD4NL71_9BILA</name>
<dbReference type="SMART" id="SM00054">
    <property type="entry name" value="EFh"/>
    <property type="match status" value="4"/>
</dbReference>
<dbReference type="SUPFAM" id="SSF47473">
    <property type="entry name" value="EF-hand"/>
    <property type="match status" value="1"/>
</dbReference>
<dbReference type="PROSITE" id="PS00018">
    <property type="entry name" value="EF_HAND_1"/>
    <property type="match status" value="4"/>
</dbReference>
<reference evidence="5" key="1">
    <citation type="submission" date="2022-01" db="EMBL/GenBank/DDBJ databases">
        <title>Genome Sequence Resource for Two Populations of Ditylenchus destructor, the Migratory Endoparasitic Phytonematode.</title>
        <authorList>
            <person name="Zhang H."/>
            <person name="Lin R."/>
            <person name="Xie B."/>
        </authorList>
    </citation>
    <scope>NUCLEOTIDE SEQUENCE</scope>
    <source>
        <strain evidence="5">BazhouSP</strain>
    </source>
</reference>
<evidence type="ECO:0000259" key="4">
    <source>
        <dbReference type="PROSITE" id="PS50222"/>
    </source>
</evidence>